<sequence length="80" mass="8949">MACGLIKIPFALYHVDTYARSSLFLDGDDGPFHLLTTSQVFAVSLLIESLVTLVKDCVDVHGLQQHCTQECTWIPKHVDF</sequence>
<proteinExistence type="predicted"/>
<accession>A0ABD2D3V4</accession>
<protein>
    <submittedName>
        <fullName evidence="1">Uncharacterized protein</fullName>
    </submittedName>
</protein>
<reference evidence="1 2" key="1">
    <citation type="journal article" date="2024" name="Ann. Entomol. Soc. Am.">
        <title>Genomic analyses of the southern and eastern yellowjacket wasps (Hymenoptera: Vespidae) reveal evolutionary signatures of social life.</title>
        <authorList>
            <person name="Catto M.A."/>
            <person name="Caine P.B."/>
            <person name="Orr S.E."/>
            <person name="Hunt B.G."/>
            <person name="Goodisman M.A.D."/>
        </authorList>
    </citation>
    <scope>NUCLEOTIDE SEQUENCE [LARGE SCALE GENOMIC DNA]</scope>
    <source>
        <strain evidence="1">232</strain>
        <tissue evidence="1">Head and thorax</tissue>
    </source>
</reference>
<name>A0ABD2D3V4_VESMC</name>
<comment type="caution">
    <text evidence="1">The sequence shown here is derived from an EMBL/GenBank/DDBJ whole genome shotgun (WGS) entry which is preliminary data.</text>
</comment>
<organism evidence="1 2">
    <name type="scientific">Vespula maculifrons</name>
    <name type="common">Eastern yellow jacket</name>
    <name type="synonym">Wasp</name>
    <dbReference type="NCBI Taxonomy" id="7453"/>
    <lineage>
        <taxon>Eukaryota</taxon>
        <taxon>Metazoa</taxon>
        <taxon>Ecdysozoa</taxon>
        <taxon>Arthropoda</taxon>
        <taxon>Hexapoda</taxon>
        <taxon>Insecta</taxon>
        <taxon>Pterygota</taxon>
        <taxon>Neoptera</taxon>
        <taxon>Endopterygota</taxon>
        <taxon>Hymenoptera</taxon>
        <taxon>Apocrita</taxon>
        <taxon>Aculeata</taxon>
        <taxon>Vespoidea</taxon>
        <taxon>Vespidae</taxon>
        <taxon>Vespinae</taxon>
        <taxon>Vespula</taxon>
    </lineage>
</organism>
<gene>
    <name evidence="1" type="ORF">V1477_000541</name>
</gene>
<keyword evidence="2" id="KW-1185">Reference proteome</keyword>
<dbReference type="Proteomes" id="UP001607303">
    <property type="component" value="Unassembled WGS sequence"/>
</dbReference>
<evidence type="ECO:0000313" key="1">
    <source>
        <dbReference type="EMBL" id="KAL2751383.1"/>
    </source>
</evidence>
<dbReference type="EMBL" id="JAYRBN010000007">
    <property type="protein sequence ID" value="KAL2751383.1"/>
    <property type="molecule type" value="Genomic_DNA"/>
</dbReference>
<evidence type="ECO:0000313" key="2">
    <source>
        <dbReference type="Proteomes" id="UP001607303"/>
    </source>
</evidence>
<dbReference type="AlphaFoldDB" id="A0ABD2D3V4"/>